<reference evidence="1 2" key="1">
    <citation type="submission" date="2013-04" db="EMBL/GenBank/DDBJ databases">
        <title>The Genome Sequence of Bacteroides vulgatus dnLKV7.</title>
        <authorList>
            <consortium name="The Broad Institute Genomics Platform"/>
            <consortium name="The Broad Institute Genome Sequencing Center for Infectious Disease"/>
            <person name="Earl A."/>
            <person name="Xavier R."/>
            <person name="Kuhn K."/>
            <person name="Stappenbeck T."/>
            <person name="Walker B."/>
            <person name="Young S."/>
            <person name="Zeng Q."/>
            <person name="Gargeya S."/>
            <person name="Fitzgerald M."/>
            <person name="Haas B."/>
            <person name="Abouelleil A."/>
            <person name="Allen A.W."/>
            <person name="Alvarado L."/>
            <person name="Arachchi H.M."/>
            <person name="Berlin A.M."/>
            <person name="Chapman S.B."/>
            <person name="Gainer-Dewar J."/>
            <person name="Goldberg J."/>
            <person name="Griggs A."/>
            <person name="Gujja S."/>
            <person name="Hansen M."/>
            <person name="Howarth C."/>
            <person name="Imamovic A."/>
            <person name="Ireland A."/>
            <person name="Larimer J."/>
            <person name="McCowan C."/>
            <person name="Murphy C."/>
            <person name="Pearson M."/>
            <person name="Poon T.W."/>
            <person name="Priest M."/>
            <person name="Roberts A."/>
            <person name="Saif S."/>
            <person name="Shea T."/>
            <person name="Sisk P."/>
            <person name="Sykes S."/>
            <person name="Wortman J."/>
            <person name="Nusbaum C."/>
            <person name="Birren B."/>
        </authorList>
    </citation>
    <scope>NUCLEOTIDE SEQUENCE [LARGE SCALE GENOMIC DNA]</scope>
    <source>
        <strain evidence="2">dnLKV7</strain>
    </source>
</reference>
<dbReference type="EMBL" id="ASSN01000025">
    <property type="protein sequence ID" value="EOR98640.1"/>
    <property type="molecule type" value="Genomic_DNA"/>
</dbReference>
<dbReference type="Proteomes" id="UP000014151">
    <property type="component" value="Unassembled WGS sequence"/>
</dbReference>
<dbReference type="AlphaFoldDB" id="R9H4F3"/>
<gene>
    <name evidence="1" type="ORF">C800_03665</name>
</gene>
<evidence type="ECO:0000313" key="1">
    <source>
        <dbReference type="EMBL" id="EOR98640.1"/>
    </source>
</evidence>
<proteinExistence type="predicted"/>
<protein>
    <submittedName>
        <fullName evidence="1">Uncharacterized protein</fullName>
    </submittedName>
</protein>
<sequence length="52" mass="6033">MFNECKCNYPKDIVNGDSGQMLTQKRHHQRNLKGGKRWKLCAINCPLDTIPM</sequence>
<comment type="caution">
    <text evidence="1">The sequence shown here is derived from an EMBL/GenBank/DDBJ whole genome shotgun (WGS) entry which is preliminary data.</text>
</comment>
<dbReference type="HOGENOM" id="CLU_3077115_0_0_10"/>
<organism evidence="1 2">
    <name type="scientific">Phocaeicola vulgatus dnLKV7</name>
    <dbReference type="NCBI Taxonomy" id="1235786"/>
    <lineage>
        <taxon>Bacteria</taxon>
        <taxon>Pseudomonadati</taxon>
        <taxon>Bacteroidota</taxon>
        <taxon>Bacteroidia</taxon>
        <taxon>Bacteroidales</taxon>
        <taxon>Bacteroidaceae</taxon>
        <taxon>Phocaeicola</taxon>
    </lineage>
</organism>
<name>R9H4F3_PHOVU</name>
<accession>R9H4F3</accession>
<evidence type="ECO:0000313" key="2">
    <source>
        <dbReference type="Proteomes" id="UP000014151"/>
    </source>
</evidence>